<dbReference type="AlphaFoldDB" id="A0A2D6M054"/>
<protein>
    <submittedName>
        <fullName evidence="1">Uncharacterized protein</fullName>
    </submittedName>
</protein>
<evidence type="ECO:0000313" key="2">
    <source>
        <dbReference type="Proteomes" id="UP000226592"/>
    </source>
</evidence>
<organism evidence="1 2">
    <name type="scientific">Candidatus Iainarchaeum sp</name>
    <dbReference type="NCBI Taxonomy" id="3101447"/>
    <lineage>
        <taxon>Archaea</taxon>
        <taxon>Candidatus Iainarchaeota</taxon>
        <taxon>Candidatus Iainarchaeia</taxon>
        <taxon>Candidatus Iainarchaeales</taxon>
        <taxon>Candidatus Iainarchaeaceae</taxon>
        <taxon>Candidatus Iainarchaeum</taxon>
    </lineage>
</organism>
<name>A0A2D6M054_9ARCH</name>
<evidence type="ECO:0000313" key="1">
    <source>
        <dbReference type="EMBL" id="MAG21791.1"/>
    </source>
</evidence>
<gene>
    <name evidence="1" type="ORF">CL943_00600</name>
</gene>
<accession>A0A2D6M054</accession>
<dbReference type="EMBL" id="NZBU01000002">
    <property type="protein sequence ID" value="MAG21791.1"/>
    <property type="molecule type" value="Genomic_DNA"/>
</dbReference>
<sequence length="152" mass="17160">MKSKGGAVLIGFVHSGLDNANRVIDELEKCGIKKGDLVAREESRANVEFITNLIEEGKVGRILNAIDTKVAETGERMREKGANQEELVARKLELQSVKQDLIFQVEIQKFFISKKVRFLPLESRAMARKMTDLSHDHITLLGKGKRDKKKKD</sequence>
<reference evidence="2" key="1">
    <citation type="submission" date="2017-09" db="EMBL/GenBank/DDBJ databases">
        <title>The Reconstruction of 2,631 Draft Metagenome-Assembled Genomes from the Global Oceans.</title>
        <authorList>
            <person name="Tully B.J."/>
            <person name="Graham E.D."/>
            <person name="Heidelberg J.F."/>
        </authorList>
    </citation>
    <scope>NUCLEOTIDE SEQUENCE [LARGE SCALE GENOMIC DNA]</scope>
</reference>
<proteinExistence type="predicted"/>
<comment type="caution">
    <text evidence="1">The sequence shown here is derived from an EMBL/GenBank/DDBJ whole genome shotgun (WGS) entry which is preliminary data.</text>
</comment>
<dbReference type="Proteomes" id="UP000226592">
    <property type="component" value="Unassembled WGS sequence"/>
</dbReference>